<dbReference type="SUPFAM" id="SSF48371">
    <property type="entry name" value="ARM repeat"/>
    <property type="match status" value="1"/>
</dbReference>
<keyword evidence="6" id="KW-0966">Cell projection</keyword>
<keyword evidence="4" id="KW-0975">Bacterial flagellum</keyword>
<dbReference type="PANTHER" id="PTHR30381:SF0">
    <property type="entry name" value="FLAGELLAR P-RING PROTEIN"/>
    <property type="match status" value="1"/>
</dbReference>
<evidence type="ECO:0000256" key="1">
    <source>
        <dbReference type="ARBA" id="ARBA00002591"/>
    </source>
</evidence>
<protein>
    <submittedName>
        <fullName evidence="6">Flagellar basal body P-ring protein FlgI</fullName>
    </submittedName>
</protein>
<sequence>MSGVGLVSNLPGTGSSAPPGGWRTMLEQSLKKQGVTNVREFLDDPQRRTSLVLVSALIPPGARKGELIDVEITLPEESKTTSLKGGYLHHCELYTYETTGNIRAMLREGKRVGPSGDLKLGDVWAVASGELIAGQFLPRRDEVPEEVEKDAEGRPLYRSARIWGGARVTRSRPYHILLNPADQNPRMAAIVAERLNSTFHNATDASQKVADAKTRELILVHVPYPYRNNHYRFLLVARHVPILPTPPQSLYRRRLEDELLDPATCLTAAVKLEALGMSSVRALRVGLESTSPWVRFAAAEALAYLGQSDGAAELARLAEEHPALRAPALKALAALDDAAAADRLVELMGRTDPELRYGAFLALRLADDQHAAVRGIPIHRSYHLHLVAPGTPGMVHLTSSRRAEIVLFGDDVLFRGPFTLPVGSEYTVKVPASGPATLTRIVKVKDDWMERQVTCPPEVGSVLMALGQLGGGYAEAVELIRRADAAGVLSSAVLVDAIPLELNLRQLAYFARHDPSLRRADAEVSRLGVSRTSVENANLTLPTPETDPTNQPPPPPRPPLNREPGRLFGPKRHEPPSTPPIIPNNK</sequence>
<dbReference type="EMBL" id="JACEFB010000003">
    <property type="protein sequence ID" value="MBA2225918.1"/>
    <property type="molecule type" value="Genomic_DNA"/>
</dbReference>
<gene>
    <name evidence="6" type="ORF">H0921_07060</name>
</gene>
<evidence type="ECO:0000256" key="2">
    <source>
        <dbReference type="ARBA" id="ARBA00004117"/>
    </source>
</evidence>
<feature type="compositionally biased region" description="Polar residues" evidence="5">
    <location>
        <begin position="530"/>
        <end position="541"/>
    </location>
</feature>
<dbReference type="Gene3D" id="1.25.10.10">
    <property type="entry name" value="Leucine-rich Repeat Variant"/>
    <property type="match status" value="1"/>
</dbReference>
<dbReference type="PRINTS" id="PR01010">
    <property type="entry name" value="FLGPRINGFLGI"/>
</dbReference>
<feature type="compositionally biased region" description="Pro residues" evidence="5">
    <location>
        <begin position="576"/>
        <end position="586"/>
    </location>
</feature>
<reference evidence="6 7" key="1">
    <citation type="submission" date="2020-07" db="EMBL/GenBank/DDBJ databases">
        <title>Thermogemmata thermophila gen. nov., sp. nov., a novel moderate thermophilic planctomycete from a Kamchatka hot spring.</title>
        <authorList>
            <person name="Elcheninov A.G."/>
            <person name="Podosokorskaya O.A."/>
            <person name="Kovaleva O.L."/>
            <person name="Novikov A."/>
            <person name="Bonch-Osmolovskaya E.A."/>
            <person name="Toshchakov S.V."/>
            <person name="Kublanov I.V."/>
        </authorList>
    </citation>
    <scope>NUCLEOTIDE SEQUENCE [LARGE SCALE GENOMIC DNA]</scope>
    <source>
        <strain evidence="6 7">2918</strain>
    </source>
</reference>
<feature type="compositionally biased region" description="Pro residues" evidence="5">
    <location>
        <begin position="550"/>
        <end position="561"/>
    </location>
</feature>
<feature type="region of interest" description="Disordered" evidence="5">
    <location>
        <begin position="527"/>
        <end position="586"/>
    </location>
</feature>
<dbReference type="InterPro" id="IPR001782">
    <property type="entry name" value="Flag_FlgI"/>
</dbReference>
<comment type="subcellular location">
    <subcellularLocation>
        <location evidence="2">Bacterial flagellum basal body</location>
    </subcellularLocation>
</comment>
<keyword evidence="3" id="KW-0732">Signal</keyword>
<feature type="region of interest" description="Disordered" evidence="5">
    <location>
        <begin position="1"/>
        <end position="21"/>
    </location>
</feature>
<dbReference type="PANTHER" id="PTHR30381">
    <property type="entry name" value="FLAGELLAR P-RING PERIPLASMIC PROTEIN FLGI"/>
    <property type="match status" value="1"/>
</dbReference>
<dbReference type="InterPro" id="IPR011989">
    <property type="entry name" value="ARM-like"/>
</dbReference>
<dbReference type="GO" id="GO:0009428">
    <property type="term" value="C:bacterial-type flagellum basal body, distal rod, P ring"/>
    <property type="evidence" value="ECO:0007669"/>
    <property type="project" value="InterPro"/>
</dbReference>
<name>A0A7V9ABC0_9BACT</name>
<keyword evidence="6" id="KW-0969">Cilium</keyword>
<dbReference type="GO" id="GO:0005198">
    <property type="term" value="F:structural molecule activity"/>
    <property type="evidence" value="ECO:0007669"/>
    <property type="project" value="InterPro"/>
</dbReference>
<dbReference type="InterPro" id="IPR016024">
    <property type="entry name" value="ARM-type_fold"/>
</dbReference>
<comment type="function">
    <text evidence="1">Assembles around the rod to form the L-ring and probably protects the motor/basal body from shearing forces during rotation.</text>
</comment>
<keyword evidence="6" id="KW-0282">Flagellum</keyword>
<dbReference type="GO" id="GO:0071973">
    <property type="term" value="P:bacterial-type flagellum-dependent cell motility"/>
    <property type="evidence" value="ECO:0007669"/>
    <property type="project" value="InterPro"/>
</dbReference>
<evidence type="ECO:0000313" key="7">
    <source>
        <dbReference type="Proteomes" id="UP000542342"/>
    </source>
</evidence>
<dbReference type="AlphaFoldDB" id="A0A7V9ABC0"/>
<dbReference type="Pfam" id="PF02119">
    <property type="entry name" value="FlgI"/>
    <property type="match status" value="1"/>
</dbReference>
<keyword evidence="7" id="KW-1185">Reference proteome</keyword>
<organism evidence="6 7">
    <name type="scientific">Thermogemmata fonticola</name>
    <dbReference type="NCBI Taxonomy" id="2755323"/>
    <lineage>
        <taxon>Bacteria</taxon>
        <taxon>Pseudomonadati</taxon>
        <taxon>Planctomycetota</taxon>
        <taxon>Planctomycetia</taxon>
        <taxon>Gemmatales</taxon>
        <taxon>Gemmataceae</taxon>
        <taxon>Thermogemmata</taxon>
    </lineage>
</organism>
<evidence type="ECO:0000256" key="4">
    <source>
        <dbReference type="ARBA" id="ARBA00023143"/>
    </source>
</evidence>
<comment type="caution">
    <text evidence="6">The sequence shown here is derived from an EMBL/GenBank/DDBJ whole genome shotgun (WGS) entry which is preliminary data.</text>
</comment>
<evidence type="ECO:0000256" key="5">
    <source>
        <dbReference type="SAM" id="MobiDB-lite"/>
    </source>
</evidence>
<evidence type="ECO:0000256" key="3">
    <source>
        <dbReference type="ARBA" id="ARBA00022729"/>
    </source>
</evidence>
<proteinExistence type="predicted"/>
<evidence type="ECO:0000313" key="6">
    <source>
        <dbReference type="EMBL" id="MBA2225918.1"/>
    </source>
</evidence>
<accession>A0A7V9ABC0</accession>
<dbReference type="Proteomes" id="UP000542342">
    <property type="component" value="Unassembled WGS sequence"/>
</dbReference>
<dbReference type="GO" id="GO:0030288">
    <property type="term" value="C:outer membrane-bounded periplasmic space"/>
    <property type="evidence" value="ECO:0007669"/>
    <property type="project" value="InterPro"/>
</dbReference>